<comment type="caution">
    <text evidence="2">The sequence shown here is derived from an EMBL/GenBank/DDBJ whole genome shotgun (WGS) entry which is preliminary data.</text>
</comment>
<feature type="region of interest" description="Disordered" evidence="1">
    <location>
        <begin position="34"/>
        <end position="54"/>
    </location>
</feature>
<proteinExistence type="predicted"/>
<name>A0A5B7KE20_PORTR</name>
<dbReference type="EMBL" id="VSRR010145932">
    <property type="protein sequence ID" value="MPD05420.1"/>
    <property type="molecule type" value="Genomic_DNA"/>
</dbReference>
<reference evidence="2 3" key="1">
    <citation type="submission" date="2019-05" db="EMBL/GenBank/DDBJ databases">
        <title>Another draft genome of Portunus trituberculatus and its Hox gene families provides insights of decapod evolution.</title>
        <authorList>
            <person name="Jeong J.-H."/>
            <person name="Song I."/>
            <person name="Kim S."/>
            <person name="Choi T."/>
            <person name="Kim D."/>
            <person name="Ryu S."/>
            <person name="Kim W."/>
        </authorList>
    </citation>
    <scope>NUCLEOTIDE SEQUENCE [LARGE SCALE GENOMIC DNA]</scope>
    <source>
        <tissue evidence="2">Muscle</tissue>
    </source>
</reference>
<gene>
    <name evidence="2" type="ORF">E2C01_101160</name>
</gene>
<accession>A0A5B7KE20</accession>
<evidence type="ECO:0000313" key="2">
    <source>
        <dbReference type="EMBL" id="MPD05420.1"/>
    </source>
</evidence>
<protein>
    <submittedName>
        <fullName evidence="2">Uncharacterized protein</fullName>
    </submittedName>
</protein>
<evidence type="ECO:0000313" key="3">
    <source>
        <dbReference type="Proteomes" id="UP000324222"/>
    </source>
</evidence>
<evidence type="ECO:0000256" key="1">
    <source>
        <dbReference type="SAM" id="MobiDB-lite"/>
    </source>
</evidence>
<dbReference type="Proteomes" id="UP000324222">
    <property type="component" value="Unassembled WGS sequence"/>
</dbReference>
<dbReference type="AlphaFoldDB" id="A0A5B7KE20"/>
<keyword evidence="3" id="KW-1185">Reference proteome</keyword>
<sequence length="90" mass="9592">MRAAAAPRLHHPAKLLYRFPHGRVCHRAARMLGGRGSEGRSDAALPAGLRGQQATDTEEAAWGSQREGVSCGSCCEEGRSSGERLSVIFS</sequence>
<organism evidence="2 3">
    <name type="scientific">Portunus trituberculatus</name>
    <name type="common">Swimming crab</name>
    <name type="synonym">Neptunus trituberculatus</name>
    <dbReference type="NCBI Taxonomy" id="210409"/>
    <lineage>
        <taxon>Eukaryota</taxon>
        <taxon>Metazoa</taxon>
        <taxon>Ecdysozoa</taxon>
        <taxon>Arthropoda</taxon>
        <taxon>Crustacea</taxon>
        <taxon>Multicrustacea</taxon>
        <taxon>Malacostraca</taxon>
        <taxon>Eumalacostraca</taxon>
        <taxon>Eucarida</taxon>
        <taxon>Decapoda</taxon>
        <taxon>Pleocyemata</taxon>
        <taxon>Brachyura</taxon>
        <taxon>Eubrachyura</taxon>
        <taxon>Portunoidea</taxon>
        <taxon>Portunidae</taxon>
        <taxon>Portuninae</taxon>
        <taxon>Portunus</taxon>
    </lineage>
</organism>